<feature type="compositionally biased region" description="Acidic residues" evidence="4">
    <location>
        <begin position="342"/>
        <end position="366"/>
    </location>
</feature>
<dbReference type="InterPro" id="IPR011989">
    <property type="entry name" value="ARM-like"/>
</dbReference>
<evidence type="ECO:0000259" key="5">
    <source>
        <dbReference type="SMART" id="SM01349"/>
    </source>
</evidence>
<dbReference type="InterPro" id="IPR013932">
    <property type="entry name" value="TATA-bd_TIP120"/>
</dbReference>
<dbReference type="PANTHER" id="PTHR12696">
    <property type="entry name" value="TIP120"/>
    <property type="match status" value="1"/>
</dbReference>
<keyword evidence="7" id="KW-1185">Reference proteome</keyword>
<dbReference type="Proteomes" id="UP000008281">
    <property type="component" value="Unassembled WGS sequence"/>
</dbReference>
<dbReference type="InterPro" id="IPR016024">
    <property type="entry name" value="ARM-type_fold"/>
</dbReference>
<dbReference type="OMA" id="AYIPHFQ"/>
<dbReference type="OrthoDB" id="6260732at2759"/>
<dbReference type="InterPro" id="IPR039852">
    <property type="entry name" value="CAND1/CAND2"/>
</dbReference>
<reference evidence="6" key="1">
    <citation type="submission" date="2007-07" db="EMBL/GenBank/DDBJ databases">
        <title>PCAP assembly of the Caenorhabditis remanei genome.</title>
        <authorList>
            <consortium name="The Caenorhabditis remanei Sequencing Consortium"/>
            <person name="Wilson R.K."/>
        </authorList>
    </citation>
    <scope>NUCLEOTIDE SEQUENCE [LARGE SCALE GENOMIC DNA]</scope>
    <source>
        <strain evidence="6">PB4641</strain>
    </source>
</reference>
<organism evidence="7">
    <name type="scientific">Caenorhabditis remanei</name>
    <name type="common">Caenorhabditis vulgaris</name>
    <dbReference type="NCBI Taxonomy" id="31234"/>
    <lineage>
        <taxon>Eukaryota</taxon>
        <taxon>Metazoa</taxon>
        <taxon>Ecdysozoa</taxon>
        <taxon>Nematoda</taxon>
        <taxon>Chromadorea</taxon>
        <taxon>Rhabditida</taxon>
        <taxon>Rhabditina</taxon>
        <taxon>Rhabditomorpha</taxon>
        <taxon>Rhabditoidea</taxon>
        <taxon>Rhabditidae</taxon>
        <taxon>Peloderinae</taxon>
        <taxon>Caenorhabditis</taxon>
    </lineage>
</organism>
<dbReference type="InParanoid" id="E3LJ76"/>
<dbReference type="FunCoup" id="E3LJ76">
    <property type="interactions" value="3143"/>
</dbReference>
<dbReference type="SUPFAM" id="SSF48371">
    <property type="entry name" value="ARM repeat"/>
    <property type="match status" value="1"/>
</dbReference>
<sequence>MVILFVIYRSFFSRSYRLVFQMSGYIIGQLVDKMSNPDKDFRFMACNDLMKDLSLNTITLEDDSTAKVMRALIRLLSDPSGEVQNLAIKCIGMLAQPSKIKSHHLEYLVEELTPHVFSKIEQARDIHALTLKAMILNLAPTATNNATSTVIKRMLPKFIDSLPSCAPDDAARIDVLDLIGEVLLRFGDAVPEMHKSCLKVMVDHLYSSRSAIRKKAIIGIGHLASVINAQLYDELVTELLTELAKASTSQTSQTRTLVVALSTIARASGSKFSKHTPQVLPHLIRFLSANDESESENDDLREASLQGLEVFLYRSPQEVAAFEKDVIEQLTRALSYDPNYEYGDEDEDEQMEDDEDDEDEDYSDDEDVTWKVRRAAAKAFEAMVSSHRESILFLSQTIGPIIIGRFKEREETVRTEILSIYIALLNQIAILIPDLQKGIVSTDENSIVTDDIVVIGDTKFSTNYLSKSQLSLIQSLAEQKDLLLRSITKSMKKYPKTGPKCIELLSALIRAYPPVLENSLDEIIPGVAGILTDKNATAQGKMIVLGFISKALSLNEPAKFQRLLNPITTVMTRSISDNFYKVSAEGLAVSCKYIEVLKELTSAGGNEEAKKLLDVIEKKFLANDTDQEVREKAISSVSMLLSSFKDQLKNETPAILDKMTERIGREMTCLGALRASSQMVVAGVVFSKEQTKTILEKVVEYIKKTSRSLRMTCLNFVEKLMKHTPPSAIPEEELTQVLGELPGLINDSDLQITNQSFSCLTYAFLNFPTCVSVHMKPILEAIIKLLQSCLIQGAALQSLLHLFTAIVKTDFPQKPTFESLLDSVTSPVYDNVPLSRQAQLAIASCAAVITESTQNIEKSRSLAKKIAQQLHVSQVSDSIRLFAMITLGELGRRVPETYGDDFAVKPEELAIKAFNHLNEDLKAAAAQTLGALAVGNLNVYLPFILSQIRTEPKKQYLLLHALKEVIVWESTVEESSKSTALFRSAIGDIWGMLLSNAAGTEDGTRSVVSECLGRLCSFDPDVLLPKLKEHMKSEDPAIRSAVVSSIKFMINDEKRTVDISLQKHIGEFLIAIRDEDLKVRRVALVVLNSAAHNKPALIRDLLPDFLPSIYEETRLRKELIKEVEMGPFKHLVDEGLDLRKCAFECMFTLLESCVDKIDITKFLTVMECGLSDQNHDIKLLNYLTLQRVANLAPGQVLQRIDRICEPLKTQLNVRPRGNAVKQEIEKLEELKKAVIRVAYMLKTRLPDVERNPQYLDLYNTIKHNKELETLAEDVLKESQRAVVYDTPMDTA</sequence>
<evidence type="ECO:0000313" key="7">
    <source>
        <dbReference type="Proteomes" id="UP000008281"/>
    </source>
</evidence>
<dbReference type="Pfam" id="PF08623">
    <property type="entry name" value="TIP120"/>
    <property type="match status" value="1"/>
</dbReference>
<keyword evidence="3" id="KW-0833">Ubl conjugation pathway</keyword>
<dbReference type="Gene3D" id="1.25.10.10">
    <property type="entry name" value="Leucine-rich Repeat Variant"/>
    <property type="match status" value="1"/>
</dbReference>
<evidence type="ECO:0000256" key="3">
    <source>
        <dbReference type="ARBA" id="ARBA00022786"/>
    </source>
</evidence>
<evidence type="ECO:0000256" key="4">
    <source>
        <dbReference type="SAM" id="MobiDB-lite"/>
    </source>
</evidence>
<proteinExistence type="inferred from homology"/>
<keyword evidence="2" id="KW-0677">Repeat</keyword>
<evidence type="ECO:0000256" key="2">
    <source>
        <dbReference type="ARBA" id="ARBA00022737"/>
    </source>
</evidence>
<dbReference type="STRING" id="31234.E3LJ76"/>
<dbReference type="GO" id="GO:0010265">
    <property type="term" value="P:SCF complex assembly"/>
    <property type="evidence" value="ECO:0007669"/>
    <property type="project" value="InterPro"/>
</dbReference>
<protein>
    <submittedName>
        <fullName evidence="6">CRE-CAND-1 protein</fullName>
    </submittedName>
</protein>
<name>E3LJ76_CAERE</name>
<gene>
    <name evidence="6" type="primary">Cre-cand-1</name>
    <name evidence="6" type="ORF">CRE_08654</name>
</gene>
<feature type="domain" description="TOG" evidence="5">
    <location>
        <begin position="553"/>
        <end position="797"/>
    </location>
</feature>
<dbReference type="InterPro" id="IPR034085">
    <property type="entry name" value="TOG"/>
</dbReference>
<evidence type="ECO:0000256" key="1">
    <source>
        <dbReference type="ARBA" id="ARBA00007657"/>
    </source>
</evidence>
<dbReference type="eggNOG" id="KOG1824">
    <property type="taxonomic scope" value="Eukaryota"/>
</dbReference>
<accession>E3LJ76</accession>
<comment type="similarity">
    <text evidence="1">Belongs to the CAND family.</text>
</comment>
<dbReference type="EMBL" id="DS268409">
    <property type="protein sequence ID" value="EFO95169.1"/>
    <property type="molecule type" value="Genomic_DNA"/>
</dbReference>
<dbReference type="SMART" id="SM01349">
    <property type="entry name" value="TOG"/>
    <property type="match status" value="1"/>
</dbReference>
<evidence type="ECO:0000313" key="6">
    <source>
        <dbReference type="EMBL" id="EFO95169.1"/>
    </source>
</evidence>
<feature type="region of interest" description="Disordered" evidence="4">
    <location>
        <begin position="338"/>
        <end position="366"/>
    </location>
</feature>
<dbReference type="GO" id="GO:0000226">
    <property type="term" value="P:microtubule cytoskeleton organization"/>
    <property type="evidence" value="ECO:0007669"/>
    <property type="project" value="UniProtKB-ARBA"/>
</dbReference>
<dbReference type="Pfam" id="PF25782">
    <property type="entry name" value="TPR_CAND1"/>
    <property type="match status" value="1"/>
</dbReference>
<dbReference type="HOGENOM" id="CLU_007157_0_0_1"/>